<dbReference type="RefSeq" id="XP_022396131.1">
    <property type="nucleotide sequence ID" value="XM_022539485.1"/>
</dbReference>
<protein>
    <submittedName>
        <fullName evidence="1">Uncharacterized protein</fullName>
    </submittedName>
</protein>
<evidence type="ECO:0000313" key="1">
    <source>
        <dbReference type="EMBL" id="OJJ79433.1"/>
    </source>
</evidence>
<proteinExistence type="predicted"/>
<reference evidence="2" key="1">
    <citation type="journal article" date="2017" name="Genome Biol.">
        <title>Comparative genomics reveals high biological diversity and specific adaptations in the industrially and medically important fungal genus Aspergillus.</title>
        <authorList>
            <person name="de Vries R.P."/>
            <person name="Riley R."/>
            <person name="Wiebenga A."/>
            <person name="Aguilar-Osorio G."/>
            <person name="Amillis S."/>
            <person name="Uchima C.A."/>
            <person name="Anderluh G."/>
            <person name="Asadollahi M."/>
            <person name="Askin M."/>
            <person name="Barry K."/>
            <person name="Battaglia E."/>
            <person name="Bayram O."/>
            <person name="Benocci T."/>
            <person name="Braus-Stromeyer S.A."/>
            <person name="Caldana C."/>
            <person name="Canovas D."/>
            <person name="Cerqueira G.C."/>
            <person name="Chen F."/>
            <person name="Chen W."/>
            <person name="Choi C."/>
            <person name="Clum A."/>
            <person name="Dos Santos R.A."/>
            <person name="Damasio A.R."/>
            <person name="Diallinas G."/>
            <person name="Emri T."/>
            <person name="Fekete E."/>
            <person name="Flipphi M."/>
            <person name="Freyberg S."/>
            <person name="Gallo A."/>
            <person name="Gournas C."/>
            <person name="Habgood R."/>
            <person name="Hainaut M."/>
            <person name="Harispe M.L."/>
            <person name="Henrissat B."/>
            <person name="Hilden K.S."/>
            <person name="Hope R."/>
            <person name="Hossain A."/>
            <person name="Karabika E."/>
            <person name="Karaffa L."/>
            <person name="Karanyi Z."/>
            <person name="Krasevec N."/>
            <person name="Kuo A."/>
            <person name="Kusch H."/>
            <person name="LaButti K."/>
            <person name="Lagendijk E.L."/>
            <person name="Lapidus A."/>
            <person name="Levasseur A."/>
            <person name="Lindquist E."/>
            <person name="Lipzen A."/>
            <person name="Logrieco A.F."/>
            <person name="MacCabe A."/>
            <person name="Maekelae M.R."/>
            <person name="Malavazi I."/>
            <person name="Melin P."/>
            <person name="Meyer V."/>
            <person name="Mielnichuk N."/>
            <person name="Miskei M."/>
            <person name="Molnar A.P."/>
            <person name="Mule G."/>
            <person name="Ngan C.Y."/>
            <person name="Orejas M."/>
            <person name="Orosz E."/>
            <person name="Ouedraogo J.P."/>
            <person name="Overkamp K.M."/>
            <person name="Park H.-S."/>
            <person name="Perrone G."/>
            <person name="Piumi F."/>
            <person name="Punt P.J."/>
            <person name="Ram A.F."/>
            <person name="Ramon A."/>
            <person name="Rauscher S."/>
            <person name="Record E."/>
            <person name="Riano-Pachon D.M."/>
            <person name="Robert V."/>
            <person name="Roehrig J."/>
            <person name="Ruller R."/>
            <person name="Salamov A."/>
            <person name="Salih N.S."/>
            <person name="Samson R.A."/>
            <person name="Sandor E."/>
            <person name="Sanguinetti M."/>
            <person name="Schuetze T."/>
            <person name="Sepcic K."/>
            <person name="Shelest E."/>
            <person name="Sherlock G."/>
            <person name="Sophianopoulou V."/>
            <person name="Squina F.M."/>
            <person name="Sun H."/>
            <person name="Susca A."/>
            <person name="Todd R.B."/>
            <person name="Tsang A."/>
            <person name="Unkles S.E."/>
            <person name="van de Wiele N."/>
            <person name="van Rossen-Uffink D."/>
            <person name="Oliveira J.V."/>
            <person name="Vesth T.C."/>
            <person name="Visser J."/>
            <person name="Yu J.-H."/>
            <person name="Zhou M."/>
            <person name="Andersen M.R."/>
            <person name="Archer D.B."/>
            <person name="Baker S.E."/>
            <person name="Benoit I."/>
            <person name="Brakhage A.A."/>
            <person name="Braus G.H."/>
            <person name="Fischer R."/>
            <person name="Frisvad J.C."/>
            <person name="Goldman G.H."/>
            <person name="Houbraken J."/>
            <person name="Oakley B."/>
            <person name="Pocsi I."/>
            <person name="Scazzocchio C."/>
            <person name="Seiboth B."/>
            <person name="vanKuyk P.A."/>
            <person name="Wortman J."/>
            <person name="Dyer P.S."/>
            <person name="Grigoriev I.V."/>
        </authorList>
    </citation>
    <scope>NUCLEOTIDE SEQUENCE [LARGE SCALE GENOMIC DNA]</scope>
    <source>
        <strain evidence="2">CBS 516.65</strain>
    </source>
</reference>
<keyword evidence="2" id="KW-1185">Reference proteome</keyword>
<gene>
    <name evidence="1" type="ORF">ASPGLDRAFT_1052459</name>
</gene>
<dbReference type="Proteomes" id="UP000184300">
    <property type="component" value="Unassembled WGS sequence"/>
</dbReference>
<name>A0A1L9V683_ASPGL</name>
<evidence type="ECO:0000313" key="2">
    <source>
        <dbReference type="Proteomes" id="UP000184300"/>
    </source>
</evidence>
<sequence>MKTPYHIPLPKSLNPLIQLRDSTTSQKSTTRGNNHNRTISILTPISSYIRPPSNFMPMSVISLHLIRFLSHPPSSKDSCILDGQQDFTGNTAVNAFYLDVSVIVITTTLCFDSDSNICKIRTLGRPADLDGRTVTICMAVARVPGVIRQSHSVCTSYADNRRVSRSKLPPSAFLRSFRAGCSWLW</sequence>
<dbReference type="AlphaFoldDB" id="A0A1L9V683"/>
<accession>A0A1L9V683</accession>
<dbReference type="GeneID" id="34455746"/>
<dbReference type="VEuPathDB" id="FungiDB:ASPGLDRAFT_1052459"/>
<dbReference type="EMBL" id="KV878918">
    <property type="protein sequence ID" value="OJJ79433.1"/>
    <property type="molecule type" value="Genomic_DNA"/>
</dbReference>
<organism evidence="1 2">
    <name type="scientific">Aspergillus glaucus CBS 516.65</name>
    <dbReference type="NCBI Taxonomy" id="1160497"/>
    <lineage>
        <taxon>Eukaryota</taxon>
        <taxon>Fungi</taxon>
        <taxon>Dikarya</taxon>
        <taxon>Ascomycota</taxon>
        <taxon>Pezizomycotina</taxon>
        <taxon>Eurotiomycetes</taxon>
        <taxon>Eurotiomycetidae</taxon>
        <taxon>Eurotiales</taxon>
        <taxon>Aspergillaceae</taxon>
        <taxon>Aspergillus</taxon>
        <taxon>Aspergillus subgen. Aspergillus</taxon>
    </lineage>
</organism>